<proteinExistence type="predicted"/>
<name>A0A8R1EBL9_CAEJA</name>
<reference evidence="3" key="1">
    <citation type="submission" date="2010-08" db="EMBL/GenBank/DDBJ databases">
        <authorList>
            <consortium name="Caenorhabditis japonica Sequencing Consortium"/>
            <person name="Wilson R.K."/>
        </authorList>
    </citation>
    <scope>NUCLEOTIDE SEQUENCE [LARGE SCALE GENOMIC DNA]</scope>
    <source>
        <strain evidence="3">DF5081</strain>
    </source>
</reference>
<evidence type="ECO:0000313" key="2">
    <source>
        <dbReference type="EnsemblMetazoa" id="CJA31682.1"/>
    </source>
</evidence>
<dbReference type="Proteomes" id="UP000005237">
    <property type="component" value="Unassembled WGS sequence"/>
</dbReference>
<dbReference type="InterPro" id="IPR039877">
    <property type="entry name" value="TMEM131-like"/>
</dbReference>
<dbReference type="GO" id="GO:0016020">
    <property type="term" value="C:membrane"/>
    <property type="evidence" value="ECO:0007669"/>
    <property type="project" value="TreeGrafter"/>
</dbReference>
<evidence type="ECO:0000313" key="3">
    <source>
        <dbReference type="Proteomes" id="UP000005237"/>
    </source>
</evidence>
<dbReference type="Pfam" id="PF24498">
    <property type="entry name" value="Ig_TMEM131L_3"/>
    <property type="match status" value="1"/>
</dbReference>
<dbReference type="PANTHER" id="PTHR22050:SF0">
    <property type="entry name" value="TRANSMEMBRANE PROTEIN 131 HOMOLOG"/>
    <property type="match status" value="1"/>
</dbReference>
<keyword evidence="3" id="KW-1185">Reference proteome</keyword>
<protein>
    <recommendedName>
        <fullName evidence="1">TMEM131L third Ig-like domain-containing protein</fullName>
    </recommendedName>
</protein>
<sequence length="167" mass="19088">MSSNQYMKQITGNIIAVSRGGNYNVSLPYRADVFRGDLVSIDNDLSIQEDLRPPHQRIIRLENQLPFDVAIWNISVASELRPHFSVRLVDRTVLIRSGHISPVFVLKYNKKVPPTLKNSTIYVQTNVTTFNLSLHTYTGKMSIELTSVDKTAFDFGYVERNDTRTIR</sequence>
<dbReference type="PANTHER" id="PTHR22050">
    <property type="entry name" value="RW1 PROTEIN HOMOLOG"/>
    <property type="match status" value="1"/>
</dbReference>
<accession>A0A8R1EBL9</accession>
<reference evidence="2" key="2">
    <citation type="submission" date="2022-06" db="UniProtKB">
        <authorList>
            <consortium name="EnsemblMetazoa"/>
        </authorList>
    </citation>
    <scope>IDENTIFICATION</scope>
    <source>
        <strain evidence="2">DF5081</strain>
    </source>
</reference>
<dbReference type="InterPro" id="IPR055435">
    <property type="entry name" value="Ig_TMEM131L_3"/>
</dbReference>
<feature type="domain" description="TMEM131L third Ig-like" evidence="1">
    <location>
        <begin position="47"/>
        <end position="138"/>
    </location>
</feature>
<dbReference type="AlphaFoldDB" id="A0A8R1EBL9"/>
<dbReference type="EnsemblMetazoa" id="CJA31682.1">
    <property type="protein sequence ID" value="CJA31682.1"/>
    <property type="gene ID" value="WBGene00207529"/>
</dbReference>
<evidence type="ECO:0000259" key="1">
    <source>
        <dbReference type="Pfam" id="PF24498"/>
    </source>
</evidence>
<organism evidence="2 3">
    <name type="scientific">Caenorhabditis japonica</name>
    <dbReference type="NCBI Taxonomy" id="281687"/>
    <lineage>
        <taxon>Eukaryota</taxon>
        <taxon>Metazoa</taxon>
        <taxon>Ecdysozoa</taxon>
        <taxon>Nematoda</taxon>
        <taxon>Chromadorea</taxon>
        <taxon>Rhabditida</taxon>
        <taxon>Rhabditina</taxon>
        <taxon>Rhabditomorpha</taxon>
        <taxon>Rhabditoidea</taxon>
        <taxon>Rhabditidae</taxon>
        <taxon>Peloderinae</taxon>
        <taxon>Caenorhabditis</taxon>
    </lineage>
</organism>